<accession>A0A9Q3GHT5</accession>
<dbReference type="Proteomes" id="UP000765509">
    <property type="component" value="Unassembled WGS sequence"/>
</dbReference>
<evidence type="ECO:0008006" key="3">
    <source>
        <dbReference type="Google" id="ProtNLM"/>
    </source>
</evidence>
<name>A0A9Q3GHT5_9BASI</name>
<dbReference type="AlphaFoldDB" id="A0A9Q3GHT5"/>
<dbReference type="GO" id="GO:0003676">
    <property type="term" value="F:nucleic acid binding"/>
    <property type="evidence" value="ECO:0007669"/>
    <property type="project" value="InterPro"/>
</dbReference>
<dbReference type="OrthoDB" id="3240190at2759"/>
<keyword evidence="2" id="KW-1185">Reference proteome</keyword>
<evidence type="ECO:0000313" key="2">
    <source>
        <dbReference type="Proteomes" id="UP000765509"/>
    </source>
</evidence>
<dbReference type="InterPro" id="IPR036397">
    <property type="entry name" value="RNaseH_sf"/>
</dbReference>
<gene>
    <name evidence="1" type="ORF">O181_007364</name>
</gene>
<dbReference type="EMBL" id="AVOT02001639">
    <property type="protein sequence ID" value="MBW0467649.1"/>
    <property type="molecule type" value="Genomic_DNA"/>
</dbReference>
<dbReference type="SUPFAM" id="SSF53098">
    <property type="entry name" value="Ribonuclease H-like"/>
    <property type="match status" value="1"/>
</dbReference>
<dbReference type="InterPro" id="IPR012337">
    <property type="entry name" value="RNaseH-like_sf"/>
</dbReference>
<evidence type="ECO:0000313" key="1">
    <source>
        <dbReference type="EMBL" id="MBW0467649.1"/>
    </source>
</evidence>
<reference evidence="1" key="1">
    <citation type="submission" date="2021-03" db="EMBL/GenBank/DDBJ databases">
        <title>Draft genome sequence of rust myrtle Austropuccinia psidii MF-1, a brazilian biotype.</title>
        <authorList>
            <person name="Quecine M.C."/>
            <person name="Pachon D.M.R."/>
            <person name="Bonatelli M.L."/>
            <person name="Correr F.H."/>
            <person name="Franceschini L.M."/>
            <person name="Leite T.F."/>
            <person name="Margarido G.R.A."/>
            <person name="Almeida C.A."/>
            <person name="Ferrarezi J.A."/>
            <person name="Labate C.A."/>
        </authorList>
    </citation>
    <scope>NUCLEOTIDE SEQUENCE</scope>
    <source>
        <strain evidence="1">MF-1</strain>
    </source>
</reference>
<organism evidence="1 2">
    <name type="scientific">Austropuccinia psidii MF-1</name>
    <dbReference type="NCBI Taxonomy" id="1389203"/>
    <lineage>
        <taxon>Eukaryota</taxon>
        <taxon>Fungi</taxon>
        <taxon>Dikarya</taxon>
        <taxon>Basidiomycota</taxon>
        <taxon>Pucciniomycotina</taxon>
        <taxon>Pucciniomycetes</taxon>
        <taxon>Pucciniales</taxon>
        <taxon>Sphaerophragmiaceae</taxon>
        <taxon>Austropuccinia</taxon>
    </lineage>
</organism>
<protein>
    <recommendedName>
        <fullName evidence="3">Integrase catalytic domain-containing protein</fullName>
    </recommendedName>
</protein>
<dbReference type="Gene3D" id="3.30.420.10">
    <property type="entry name" value="Ribonuclease H-like superfamily/Ribonuclease H"/>
    <property type="match status" value="1"/>
</dbReference>
<sequence length="117" mass="13871">MLGTKLSFSTSYHPQTDEIAKMMLKTMEYIVKIFCTHGMRYKDHKWYTHDLVKLLLAIHLAYNTSQHSNTGKSTSLVEGRWNPLLPVDHLKKNLLIIYPTIKYFHDMWKRAFEKGER</sequence>
<proteinExistence type="predicted"/>
<comment type="caution">
    <text evidence="1">The sequence shown here is derived from an EMBL/GenBank/DDBJ whole genome shotgun (WGS) entry which is preliminary data.</text>
</comment>